<sequence length="115" mass="13564">MSLFLLRCISNYSCVVVNLSITLLFIFEILVYSHVLLSNIFQDFGIYSVKRKLCVWIVIPYCLLDVQMYLNRIFEKSFILMPCKQQKYMNGMEDTKATFGSISHRLIFSPYPVWL</sequence>
<gene>
    <name evidence="1" type="ORF">ZEAMMB73_Zm00001d028216</name>
</gene>
<protein>
    <submittedName>
        <fullName evidence="1">Drooping leaf ortholog1</fullName>
    </submittedName>
</protein>
<dbReference type="AlphaFoldDB" id="A0A1D6JT78"/>
<accession>A0A1D6JT78</accession>
<name>A0A1D6JT78_MAIZE</name>
<reference evidence="1" key="1">
    <citation type="submission" date="2015-12" db="EMBL/GenBank/DDBJ databases">
        <title>Update maize B73 reference genome by single molecule sequencing technologies.</title>
        <authorList>
            <consortium name="Maize Genome Sequencing Project"/>
            <person name="Ware D."/>
        </authorList>
    </citation>
    <scope>NUCLEOTIDE SEQUENCE [LARGE SCALE GENOMIC DNA]</scope>
    <source>
        <tissue evidence="1">Seedling</tissue>
    </source>
</reference>
<evidence type="ECO:0000313" key="1">
    <source>
        <dbReference type="EMBL" id="ONL95074.1"/>
    </source>
</evidence>
<dbReference type="EMBL" id="CM007647">
    <property type="protein sequence ID" value="ONL95074.1"/>
    <property type="molecule type" value="Genomic_DNA"/>
</dbReference>
<proteinExistence type="predicted"/>
<organism evidence="1">
    <name type="scientific">Zea mays</name>
    <name type="common">Maize</name>
    <dbReference type="NCBI Taxonomy" id="4577"/>
    <lineage>
        <taxon>Eukaryota</taxon>
        <taxon>Viridiplantae</taxon>
        <taxon>Streptophyta</taxon>
        <taxon>Embryophyta</taxon>
        <taxon>Tracheophyta</taxon>
        <taxon>Spermatophyta</taxon>
        <taxon>Magnoliopsida</taxon>
        <taxon>Liliopsida</taxon>
        <taxon>Poales</taxon>
        <taxon>Poaceae</taxon>
        <taxon>PACMAD clade</taxon>
        <taxon>Panicoideae</taxon>
        <taxon>Andropogonodae</taxon>
        <taxon>Andropogoneae</taxon>
        <taxon>Tripsacinae</taxon>
        <taxon>Zea</taxon>
    </lineage>
</organism>